<organism evidence="2 3">
    <name type="scientific">Magnetospirillum aberrantis SpK</name>
    <dbReference type="NCBI Taxonomy" id="908842"/>
    <lineage>
        <taxon>Bacteria</taxon>
        <taxon>Pseudomonadati</taxon>
        <taxon>Pseudomonadota</taxon>
        <taxon>Alphaproteobacteria</taxon>
        <taxon>Rhodospirillales</taxon>
        <taxon>Rhodospirillaceae</taxon>
        <taxon>Magnetospirillum</taxon>
    </lineage>
</organism>
<protein>
    <recommendedName>
        <fullName evidence="4">AzlD domain-containing protein</fullName>
    </recommendedName>
</protein>
<gene>
    <name evidence="2" type="ORF">G4223_02010</name>
</gene>
<keyword evidence="1" id="KW-1133">Transmembrane helix</keyword>
<evidence type="ECO:0000256" key="1">
    <source>
        <dbReference type="SAM" id="Phobius"/>
    </source>
</evidence>
<dbReference type="Pfam" id="PF05437">
    <property type="entry name" value="AzlD"/>
    <property type="match status" value="1"/>
</dbReference>
<feature type="transmembrane region" description="Helical" evidence="1">
    <location>
        <begin position="6"/>
        <end position="22"/>
    </location>
</feature>
<evidence type="ECO:0000313" key="2">
    <source>
        <dbReference type="EMBL" id="NFV78889.1"/>
    </source>
</evidence>
<feature type="transmembrane region" description="Helical" evidence="1">
    <location>
        <begin position="69"/>
        <end position="87"/>
    </location>
</feature>
<dbReference type="EMBL" id="JAAIYP010000007">
    <property type="protein sequence ID" value="NFV78889.1"/>
    <property type="molecule type" value="Genomic_DNA"/>
</dbReference>
<keyword evidence="1" id="KW-0472">Membrane</keyword>
<accession>A0A7C9UTV7</accession>
<proteinExistence type="predicted"/>
<name>A0A7C9UTV7_9PROT</name>
<dbReference type="RefSeq" id="WP_163674283.1">
    <property type="nucleotide sequence ID" value="NZ_JAAIYP010000007.1"/>
</dbReference>
<evidence type="ECO:0008006" key="4">
    <source>
        <dbReference type="Google" id="ProtNLM"/>
    </source>
</evidence>
<comment type="caution">
    <text evidence="2">The sequence shown here is derived from an EMBL/GenBank/DDBJ whole genome shotgun (WGS) entry which is preliminary data.</text>
</comment>
<dbReference type="AlphaFoldDB" id="A0A7C9UTV7"/>
<feature type="transmembrane region" description="Helical" evidence="1">
    <location>
        <begin position="42"/>
        <end position="63"/>
    </location>
</feature>
<reference evidence="2 3" key="1">
    <citation type="submission" date="2020-02" db="EMBL/GenBank/DDBJ databases">
        <authorList>
            <person name="Dziuba M."/>
            <person name="Kuznetsov B."/>
            <person name="Mardanov A."/>
            <person name="Ravin N."/>
            <person name="Grouzdev D."/>
        </authorList>
    </citation>
    <scope>NUCLEOTIDE SEQUENCE [LARGE SCALE GENOMIC DNA]</scope>
    <source>
        <strain evidence="2 3">SpK</strain>
    </source>
</reference>
<evidence type="ECO:0000313" key="3">
    <source>
        <dbReference type="Proteomes" id="UP000480684"/>
    </source>
</evidence>
<keyword evidence="1" id="KW-0812">Transmembrane</keyword>
<dbReference type="InterPro" id="IPR008407">
    <property type="entry name" value="Brnchd-chn_aa_trnsp_AzlD"/>
</dbReference>
<feature type="transmembrane region" description="Helical" evidence="1">
    <location>
        <begin position="94"/>
        <end position="111"/>
    </location>
</feature>
<sequence length="114" mass="11531">MRTELLLAAVAGGVGTYLIRFLPMLAGDRLAALSGKGRSRRFLLALGPSAIVALLVLSARDLIVADGDTLSLPFGVLAAGAAVVVLVQRLTHNPALATLAGALAVGLGQALNFS</sequence>
<keyword evidence="3" id="KW-1185">Reference proteome</keyword>
<dbReference type="Proteomes" id="UP000480684">
    <property type="component" value="Unassembled WGS sequence"/>
</dbReference>